<feature type="binding site" evidence="10">
    <location>
        <position position="184"/>
    </location>
    <ligand>
        <name>Mn(2+)</name>
        <dbReference type="ChEBI" id="CHEBI:29035"/>
    </ligand>
</feature>
<dbReference type="OrthoDB" id="239262at2759"/>
<protein>
    <recommendedName>
        <fullName evidence="5 11">Superoxide dismutase</fullName>
        <ecNumber evidence="5 11">1.15.1.1</ecNumber>
    </recommendedName>
</protein>
<dbReference type="Proteomes" id="UP000239899">
    <property type="component" value="Unassembled WGS sequence"/>
</dbReference>
<comment type="cofactor">
    <cofactor evidence="1">
        <name>Mn(2+)</name>
        <dbReference type="ChEBI" id="CHEBI:29035"/>
    </cofactor>
</comment>
<dbReference type="InterPro" id="IPR019832">
    <property type="entry name" value="Mn/Fe_SOD_C"/>
</dbReference>
<dbReference type="GO" id="GO:0004784">
    <property type="term" value="F:superoxide dismutase activity"/>
    <property type="evidence" value="ECO:0007669"/>
    <property type="project" value="UniProtKB-EC"/>
</dbReference>
<evidence type="ECO:0000256" key="10">
    <source>
        <dbReference type="PIRSR" id="PIRSR000349-1"/>
    </source>
</evidence>
<keyword evidence="8" id="KW-0464">Manganese</keyword>
<accession>A0A2P6TR88</accession>
<feature type="binding site" evidence="10">
    <location>
        <position position="98"/>
    </location>
    <ligand>
        <name>Mn(2+)</name>
        <dbReference type="ChEBI" id="CHEBI:29035"/>
    </ligand>
</feature>
<dbReference type="GO" id="GO:0030145">
    <property type="term" value="F:manganese ion binding"/>
    <property type="evidence" value="ECO:0007669"/>
    <property type="project" value="TreeGrafter"/>
</dbReference>
<comment type="function">
    <text evidence="11">Destroys radicals which are normally produced within the cells and which are toxic to biological systems.</text>
</comment>
<dbReference type="AlphaFoldDB" id="A0A2P6TR88"/>
<dbReference type="SUPFAM" id="SSF46609">
    <property type="entry name" value="Fe,Mn superoxide dismutase (SOD), N-terminal domain"/>
    <property type="match status" value="1"/>
</dbReference>
<dbReference type="EMBL" id="LHPG02000008">
    <property type="protein sequence ID" value="PRW56571.1"/>
    <property type="molecule type" value="Genomic_DNA"/>
</dbReference>
<evidence type="ECO:0000256" key="3">
    <source>
        <dbReference type="ARBA" id="ARBA00004305"/>
    </source>
</evidence>
<comment type="catalytic activity">
    <reaction evidence="9 11">
        <text>2 superoxide + 2 H(+) = H2O2 + O2</text>
        <dbReference type="Rhea" id="RHEA:20696"/>
        <dbReference type="ChEBI" id="CHEBI:15378"/>
        <dbReference type="ChEBI" id="CHEBI:15379"/>
        <dbReference type="ChEBI" id="CHEBI:16240"/>
        <dbReference type="ChEBI" id="CHEBI:18421"/>
        <dbReference type="EC" id="1.15.1.1"/>
    </reaction>
</comment>
<dbReference type="PANTHER" id="PTHR11404:SF6">
    <property type="entry name" value="SUPEROXIDE DISMUTASE [MN], MITOCHONDRIAL"/>
    <property type="match status" value="1"/>
</dbReference>
<comment type="caution">
    <text evidence="14">The sequence shown here is derived from an EMBL/GenBank/DDBJ whole genome shotgun (WGS) entry which is preliminary data.</text>
</comment>
<keyword evidence="15" id="KW-1185">Reference proteome</keyword>
<evidence type="ECO:0000256" key="9">
    <source>
        <dbReference type="ARBA" id="ARBA00049204"/>
    </source>
</evidence>
<dbReference type="PRINTS" id="PR01703">
    <property type="entry name" value="MNSODISMTASE"/>
</dbReference>
<dbReference type="InterPro" id="IPR050265">
    <property type="entry name" value="Fe/Mn_Superoxide_Dismutase"/>
</dbReference>
<evidence type="ECO:0000256" key="11">
    <source>
        <dbReference type="RuleBase" id="RU000414"/>
    </source>
</evidence>
<reference evidence="14 15" key="1">
    <citation type="journal article" date="2018" name="Plant J.">
        <title>Genome sequences of Chlorella sorokiniana UTEX 1602 and Micractinium conductrix SAG 241.80: implications to maltose excretion by a green alga.</title>
        <authorList>
            <person name="Arriola M.B."/>
            <person name="Velmurugan N."/>
            <person name="Zhang Y."/>
            <person name="Plunkett M.H."/>
            <person name="Hondzo H."/>
            <person name="Barney B.M."/>
        </authorList>
    </citation>
    <scope>NUCLEOTIDE SEQUENCE [LARGE SCALE GENOMIC DNA]</scope>
    <source>
        <strain evidence="15">UTEX 1602</strain>
    </source>
</reference>
<dbReference type="InterPro" id="IPR036314">
    <property type="entry name" value="SOD_C_sf"/>
</dbReference>
<feature type="domain" description="Manganese/iron superoxide dismutase C-terminal" evidence="13">
    <location>
        <begin position="114"/>
        <end position="215"/>
    </location>
</feature>
<dbReference type="SUPFAM" id="SSF54719">
    <property type="entry name" value="Fe,Mn superoxide dismutase (SOD), C-terminal domain"/>
    <property type="match status" value="1"/>
</dbReference>
<feature type="binding site" evidence="10">
    <location>
        <position position="188"/>
    </location>
    <ligand>
        <name>Mn(2+)</name>
        <dbReference type="ChEBI" id="CHEBI:29035"/>
    </ligand>
</feature>
<evidence type="ECO:0000259" key="12">
    <source>
        <dbReference type="Pfam" id="PF00081"/>
    </source>
</evidence>
<gene>
    <name evidence="14" type="ORF">C2E21_4614</name>
</gene>
<evidence type="ECO:0000256" key="6">
    <source>
        <dbReference type="ARBA" id="ARBA00022723"/>
    </source>
</evidence>
<evidence type="ECO:0000256" key="8">
    <source>
        <dbReference type="ARBA" id="ARBA00023211"/>
    </source>
</evidence>
<dbReference type="GO" id="GO:0005759">
    <property type="term" value="C:mitochondrial matrix"/>
    <property type="evidence" value="ECO:0007669"/>
    <property type="project" value="UniProtKB-SubCell"/>
</dbReference>
<dbReference type="Pfam" id="PF02777">
    <property type="entry name" value="Sod_Fe_C"/>
    <property type="match status" value="1"/>
</dbReference>
<evidence type="ECO:0000313" key="15">
    <source>
        <dbReference type="Proteomes" id="UP000239899"/>
    </source>
</evidence>
<dbReference type="FunFam" id="1.10.287.990:FF:000001">
    <property type="entry name" value="Superoxide dismutase"/>
    <property type="match status" value="1"/>
</dbReference>
<evidence type="ECO:0000259" key="13">
    <source>
        <dbReference type="Pfam" id="PF02777"/>
    </source>
</evidence>
<dbReference type="InterPro" id="IPR036324">
    <property type="entry name" value="Mn/Fe_SOD_N_sf"/>
</dbReference>
<dbReference type="EC" id="1.15.1.1" evidence="5 11"/>
<keyword evidence="6 10" id="KW-0479">Metal-binding</keyword>
<dbReference type="PANTHER" id="PTHR11404">
    <property type="entry name" value="SUPEROXIDE DISMUTASE 2"/>
    <property type="match status" value="1"/>
</dbReference>
<proteinExistence type="inferred from homology"/>
<comment type="similarity">
    <text evidence="4 11">Belongs to the iron/manganese superoxide dismutase family.</text>
</comment>
<dbReference type="Gene3D" id="1.10.287.990">
    <property type="entry name" value="Fe,Mn superoxide dismutase (SOD) domain"/>
    <property type="match status" value="1"/>
</dbReference>
<evidence type="ECO:0000256" key="1">
    <source>
        <dbReference type="ARBA" id="ARBA00001936"/>
    </source>
</evidence>
<dbReference type="STRING" id="3076.A0A2P6TR88"/>
<dbReference type="InterPro" id="IPR001189">
    <property type="entry name" value="Mn/Fe_SOD"/>
</dbReference>
<evidence type="ECO:0000313" key="14">
    <source>
        <dbReference type="EMBL" id="PRW56571.1"/>
    </source>
</evidence>
<evidence type="ECO:0000256" key="4">
    <source>
        <dbReference type="ARBA" id="ARBA00008714"/>
    </source>
</evidence>
<sequence length="224" mass="25127">MLRAQASRLARPALLFARDMASATQLNLPDLPYDYGALEPVIIGEIMELHHKKHHQAYVNGANTALEQYQEAQHKGDVSKMIALQPALKFNGGGHLNHSMFWQMLCPPKEYEPPAGALEQAIEAEFGALEALQKQFNAKAAGVQGSGWCWLAFNSEVKNLVIATTANQDPLQPTTGLIPVLGVDVWEHAYYLQYKNVRPDYLKKIWEVVNWKECGRRYQEAIGK</sequence>
<feature type="binding site" evidence="10">
    <location>
        <position position="50"/>
    </location>
    <ligand>
        <name>Mn(2+)</name>
        <dbReference type="ChEBI" id="CHEBI:29035"/>
    </ligand>
</feature>
<feature type="domain" description="Manganese/iron superoxide dismutase N-terminal" evidence="12">
    <location>
        <begin position="27"/>
        <end position="105"/>
    </location>
</feature>
<comment type="subcellular location">
    <subcellularLocation>
        <location evidence="3">Mitochondrion matrix</location>
    </subcellularLocation>
</comment>
<evidence type="ECO:0000256" key="5">
    <source>
        <dbReference type="ARBA" id="ARBA00012682"/>
    </source>
</evidence>
<evidence type="ECO:0000256" key="2">
    <source>
        <dbReference type="ARBA" id="ARBA00002170"/>
    </source>
</evidence>
<dbReference type="InterPro" id="IPR019833">
    <property type="entry name" value="Mn/Fe_SOD_BS"/>
</dbReference>
<dbReference type="InterPro" id="IPR019831">
    <property type="entry name" value="Mn/Fe_SOD_N"/>
</dbReference>
<dbReference type="Gene3D" id="3.55.40.20">
    <property type="entry name" value="Iron/manganese superoxide dismutase, C-terminal domain"/>
    <property type="match status" value="1"/>
</dbReference>
<dbReference type="PIRSF" id="PIRSF000349">
    <property type="entry name" value="SODismutase"/>
    <property type="match status" value="1"/>
</dbReference>
<dbReference type="Pfam" id="PF00081">
    <property type="entry name" value="Sod_Fe_N"/>
    <property type="match status" value="1"/>
</dbReference>
<dbReference type="PROSITE" id="PS00088">
    <property type="entry name" value="SOD_MN"/>
    <property type="match status" value="1"/>
</dbReference>
<name>A0A2P6TR88_CHLSO</name>
<dbReference type="FunFam" id="3.55.40.20:FF:000002">
    <property type="entry name" value="Superoxide dismutase"/>
    <property type="match status" value="1"/>
</dbReference>
<comment type="function">
    <text evidence="2">Destroys superoxide anion radicals which are normally produced within the cells and which are toxic to biological systems.</text>
</comment>
<organism evidence="14 15">
    <name type="scientific">Chlorella sorokiniana</name>
    <name type="common">Freshwater green alga</name>
    <dbReference type="NCBI Taxonomy" id="3076"/>
    <lineage>
        <taxon>Eukaryota</taxon>
        <taxon>Viridiplantae</taxon>
        <taxon>Chlorophyta</taxon>
        <taxon>core chlorophytes</taxon>
        <taxon>Trebouxiophyceae</taxon>
        <taxon>Chlorellales</taxon>
        <taxon>Chlorellaceae</taxon>
        <taxon>Chlorella clade</taxon>
        <taxon>Chlorella</taxon>
    </lineage>
</organism>
<evidence type="ECO:0000256" key="7">
    <source>
        <dbReference type="ARBA" id="ARBA00023002"/>
    </source>
</evidence>
<keyword evidence="7 11" id="KW-0560">Oxidoreductase</keyword>